<gene>
    <name evidence="3" type="ORF">NIES21_34670</name>
</gene>
<evidence type="ECO:0000256" key="1">
    <source>
        <dbReference type="SAM" id="Phobius"/>
    </source>
</evidence>
<dbReference type="EMBL" id="AP018174">
    <property type="protein sequence ID" value="BAY17627.1"/>
    <property type="molecule type" value="Genomic_DNA"/>
</dbReference>
<dbReference type="Proteomes" id="UP000218287">
    <property type="component" value="Chromosome"/>
</dbReference>
<evidence type="ECO:0000313" key="4">
    <source>
        <dbReference type="Proteomes" id="UP000218287"/>
    </source>
</evidence>
<feature type="transmembrane region" description="Helical" evidence="1">
    <location>
        <begin position="720"/>
        <end position="746"/>
    </location>
</feature>
<protein>
    <recommendedName>
        <fullName evidence="2">CHASE2 domain-containing protein</fullName>
    </recommendedName>
</protein>
<evidence type="ECO:0000313" key="3">
    <source>
        <dbReference type="EMBL" id="BAY17627.1"/>
    </source>
</evidence>
<dbReference type="InterPro" id="IPR007890">
    <property type="entry name" value="CHASE2"/>
</dbReference>
<feature type="transmembrane region" description="Helical" evidence="1">
    <location>
        <begin position="694"/>
        <end position="713"/>
    </location>
</feature>
<dbReference type="SMART" id="SM01080">
    <property type="entry name" value="CHASE2"/>
    <property type="match status" value="1"/>
</dbReference>
<dbReference type="InterPro" id="IPR024983">
    <property type="entry name" value="CHAT_dom"/>
</dbReference>
<name>A0A1Z4GJE3_9CYAN</name>
<keyword evidence="1" id="KW-0812">Transmembrane</keyword>
<dbReference type="Pfam" id="PF05226">
    <property type="entry name" value="CHASE2"/>
    <property type="match status" value="1"/>
</dbReference>
<keyword evidence="4" id="KW-1185">Reference proteome</keyword>
<keyword evidence="1" id="KW-0472">Membrane</keyword>
<organism evidence="3 4">
    <name type="scientific">Anabaenopsis circularis NIES-21</name>
    <dbReference type="NCBI Taxonomy" id="1085406"/>
    <lineage>
        <taxon>Bacteria</taxon>
        <taxon>Bacillati</taxon>
        <taxon>Cyanobacteriota</taxon>
        <taxon>Cyanophyceae</taxon>
        <taxon>Nostocales</taxon>
        <taxon>Nodulariaceae</taxon>
        <taxon>Anabaenopsis</taxon>
    </lineage>
</organism>
<evidence type="ECO:0000259" key="2">
    <source>
        <dbReference type="SMART" id="SM01080"/>
    </source>
</evidence>
<keyword evidence="1" id="KW-1133">Transmembrane helix</keyword>
<dbReference type="AlphaFoldDB" id="A0A1Z4GJE3"/>
<dbReference type="Pfam" id="PF12770">
    <property type="entry name" value="CHAT"/>
    <property type="match status" value="1"/>
</dbReference>
<accession>A0A1Z4GJE3</accession>
<sequence length="778" mass="87900">MAKLVVLKFGDASFNQGFAVTLQIGEESDRPTTEITGRLPPCPEMPLYYTRWQSSYRQIGNSYRLDAEKIQVTNVSITQSCQDLAHVLQARFNTWLRSEEFRPLREKWLEKLLPTDEVRVILQTDNSQLQRLPWHLWELLDRYPKAEIAIASHTYEHIFQPRTHNSKVKILAVVGDSQGIDTQADLAILQQCKNAELTFLVEPQRQQLTDYLWGENWDILFFAGHSSSQENDVTGRIYLNKTDSLNMSELRYALKQAIERGLHLAIFNSCDGLGLARELADLQIPQMVIMREPVPDQVAQEFLKYFLTSYAEGETLYQAVRQARERLQGLEDKFPCATWLPVICQNLAQIPLNWQELTPPLTPAVEILPAHPKFKWKLGLFSSLAMTGVILGLRFLGVLQSGELQAFDSMMRSRLDEGPDPRLLIITIDDADLVHQRRNGEVLKGTSLSDKSLNALLIKLQEYKPRAIGLDIYRDFSAELPDLAKRLQKTDNLIGVCKGSDSTVMTKGIEPPPEIPKERQGFSDFLHDTDGVVRRHLMFFTPETASLCSADYAFSTQLAFRYLLPLGISPKFTPQGNLQLGKTVFPRLSSRSGGYQGIDANSGQTLLNYRASQKIAETVTLTQILSSPMNPNAIKDRIILIGVTARGDFPDYWATPFGSRLEVQMPGVMVQAQMISQIISAVLDKRPLLTVWPFGWEILWIWGWSMVGGLLVWQWRRLPLLALALGITSGILYLLCLSLLICGIWVPFVPSALLLIGTASAISIQNCTSDFWQKLNHK</sequence>
<feature type="domain" description="CHASE2" evidence="2">
    <location>
        <begin position="399"/>
        <end position="711"/>
    </location>
</feature>
<proteinExistence type="predicted"/>
<dbReference type="OrthoDB" id="444941at2"/>
<reference evidence="3 4" key="1">
    <citation type="submission" date="2017-06" db="EMBL/GenBank/DDBJ databases">
        <title>Genome sequencing of cyanobaciteial culture collection at National Institute for Environmental Studies (NIES).</title>
        <authorList>
            <person name="Hirose Y."/>
            <person name="Shimura Y."/>
            <person name="Fujisawa T."/>
            <person name="Nakamura Y."/>
            <person name="Kawachi M."/>
        </authorList>
    </citation>
    <scope>NUCLEOTIDE SEQUENCE [LARGE SCALE GENOMIC DNA]</scope>
    <source>
        <strain evidence="3 4">NIES-21</strain>
    </source>
</reference>
<feature type="transmembrane region" description="Helical" evidence="1">
    <location>
        <begin position="752"/>
        <end position="772"/>
    </location>
</feature>